<dbReference type="SUPFAM" id="SSF55874">
    <property type="entry name" value="ATPase domain of HSP90 chaperone/DNA topoisomerase II/histidine kinase"/>
    <property type="match status" value="1"/>
</dbReference>
<dbReference type="Pfam" id="PF14501">
    <property type="entry name" value="HATPase_c_5"/>
    <property type="match status" value="1"/>
</dbReference>
<dbReference type="GO" id="GO:0005524">
    <property type="term" value="F:ATP binding"/>
    <property type="evidence" value="ECO:0007669"/>
    <property type="project" value="UniProtKB-KW"/>
</dbReference>
<dbReference type="AlphaFoldDB" id="A0A2N5P3Z6"/>
<keyword evidence="2" id="KW-1133">Transmembrane helix</keyword>
<dbReference type="RefSeq" id="WP_009245124.1">
    <property type="nucleotide sequence ID" value="NZ_CP070036.1"/>
</dbReference>
<dbReference type="Proteomes" id="UP001296580">
    <property type="component" value="Unassembled WGS sequence"/>
</dbReference>
<name>A0A2N5P3Z6_MEDGN</name>
<evidence type="ECO:0000256" key="1">
    <source>
        <dbReference type="SAM" id="Coils"/>
    </source>
</evidence>
<keyword evidence="5" id="KW-0547">Nucleotide-binding</keyword>
<feature type="transmembrane region" description="Helical" evidence="2">
    <location>
        <begin position="33"/>
        <end position="53"/>
    </location>
</feature>
<proteinExistence type="predicted"/>
<keyword evidence="2" id="KW-0472">Membrane</keyword>
<evidence type="ECO:0000313" key="6">
    <source>
        <dbReference type="Proteomes" id="UP000260808"/>
    </source>
</evidence>
<reference evidence="4" key="2">
    <citation type="journal article" date="2020" name="Cell Host Microbe">
        <title>Functional and Genomic Variation between Human-Derived Isolates of Lachnospiraceae Reveals Inter- and Intra-Species Diversity.</title>
        <authorList>
            <person name="Sorbara M.T."/>
            <person name="Littmann E.R."/>
            <person name="Fontana E."/>
            <person name="Moody T.U."/>
            <person name="Kohout C.E."/>
            <person name="Gjonbalaj M."/>
            <person name="Eaton V."/>
            <person name="Seok R."/>
            <person name="Leiner I.M."/>
            <person name="Pamer E.G."/>
        </authorList>
    </citation>
    <scope>NUCLEOTIDE SEQUENCE</scope>
    <source>
        <strain evidence="4">MSK.15.32</strain>
    </source>
</reference>
<accession>A0A2N5P3Z6</accession>
<feature type="transmembrane region" description="Helical" evidence="2">
    <location>
        <begin position="191"/>
        <end position="209"/>
    </location>
</feature>
<evidence type="ECO:0000256" key="2">
    <source>
        <dbReference type="SAM" id="Phobius"/>
    </source>
</evidence>
<evidence type="ECO:0000313" key="4">
    <source>
        <dbReference type="EMBL" id="NSI58939.1"/>
    </source>
</evidence>
<feature type="transmembrane region" description="Helical" evidence="2">
    <location>
        <begin position="162"/>
        <end position="179"/>
    </location>
</feature>
<gene>
    <name evidence="5" type="ORF">DXC31_04455</name>
    <name evidence="4" type="ORF">G4993_11095</name>
</gene>
<feature type="domain" description="Sensor histidine kinase NatK-like C-terminal" evidence="3">
    <location>
        <begin position="325"/>
        <end position="430"/>
    </location>
</feature>
<dbReference type="EMBL" id="JAAIRV010000021">
    <property type="protein sequence ID" value="NSI58939.1"/>
    <property type="molecule type" value="Genomic_DNA"/>
</dbReference>
<feature type="transmembrane region" description="Helical" evidence="2">
    <location>
        <begin position="59"/>
        <end position="80"/>
    </location>
</feature>
<reference evidence="4" key="3">
    <citation type="submission" date="2020-02" db="EMBL/GenBank/DDBJ databases">
        <authorList>
            <person name="Littmann E."/>
            <person name="Sorbara M."/>
        </authorList>
    </citation>
    <scope>NUCLEOTIDE SEQUENCE</scope>
    <source>
        <strain evidence="4">MSK.15.32</strain>
    </source>
</reference>
<dbReference type="PANTHER" id="PTHR40448">
    <property type="entry name" value="TWO-COMPONENT SENSOR HISTIDINE KINASE"/>
    <property type="match status" value="1"/>
</dbReference>
<sequence length="435" mass="50702">MNVPDIPKIYTALAEWFSCCVFVLALEKRYKKCYTICVLLPFLPVFCVLQYYIGVWPVVVWIPSMVAAMILIYLCIFSCCKVNWKMAMVCFATAFMIAEFSASFEWQIYSYVMGRGHDERVIELIFLVLFYSILFALAYFLEYRYFSGEIRGDISLKEALSSVIMAIAVFLISNISYVYPDTPFSSSLPGGLFYIRTLVDFSGLLILFLQRDRWRELSMQKEMEAVNAILRRQYEQYNLSKENIEIINRKYHDLKHQIAVVRAERNSDKREQYLQEMENDIKMYEAQNKTGNKVLDTILTGKHLYCVQHEINFTCVADGMLLDFMNLMDICTIFGNALDNAIECVEKIGDKSKRLIRTAVYSQSKFLIIRFENYTELELTTKDSLPITTKKDRQYHGYGLKSIRSTVEKYGGSMTVNVKDNWFILRLLIPEEKSL</sequence>
<dbReference type="GO" id="GO:0042802">
    <property type="term" value="F:identical protein binding"/>
    <property type="evidence" value="ECO:0007669"/>
    <property type="project" value="TreeGrafter"/>
</dbReference>
<dbReference type="PANTHER" id="PTHR40448:SF1">
    <property type="entry name" value="TWO-COMPONENT SENSOR HISTIDINE KINASE"/>
    <property type="match status" value="1"/>
</dbReference>
<dbReference type="Proteomes" id="UP000260808">
    <property type="component" value="Unassembled WGS sequence"/>
</dbReference>
<feature type="transmembrane region" description="Helical" evidence="2">
    <location>
        <begin position="121"/>
        <end position="141"/>
    </location>
</feature>
<keyword evidence="2" id="KW-0812">Transmembrane</keyword>
<keyword evidence="1" id="KW-0175">Coiled coil</keyword>
<organism evidence="5 6">
    <name type="scientific">Mediterraneibacter gnavus</name>
    <name type="common">Ruminococcus gnavus</name>
    <dbReference type="NCBI Taxonomy" id="33038"/>
    <lineage>
        <taxon>Bacteria</taxon>
        <taxon>Bacillati</taxon>
        <taxon>Bacillota</taxon>
        <taxon>Clostridia</taxon>
        <taxon>Lachnospirales</taxon>
        <taxon>Lachnospiraceae</taxon>
        <taxon>Mediterraneibacter</taxon>
    </lineage>
</organism>
<dbReference type="InterPro" id="IPR032834">
    <property type="entry name" value="NatK-like_C"/>
</dbReference>
<evidence type="ECO:0000259" key="3">
    <source>
        <dbReference type="Pfam" id="PF14501"/>
    </source>
</evidence>
<dbReference type="InterPro" id="IPR036890">
    <property type="entry name" value="HATPase_C_sf"/>
</dbReference>
<feature type="transmembrane region" description="Helical" evidence="2">
    <location>
        <begin position="6"/>
        <end position="26"/>
    </location>
</feature>
<reference evidence="5 6" key="1">
    <citation type="submission" date="2018-08" db="EMBL/GenBank/DDBJ databases">
        <title>A genome reference for cultivated species of the human gut microbiota.</title>
        <authorList>
            <person name="Zou Y."/>
            <person name="Xue W."/>
            <person name="Luo G."/>
        </authorList>
    </citation>
    <scope>NUCLEOTIDE SEQUENCE [LARGE SCALE GENOMIC DNA]</scope>
    <source>
        <strain evidence="5 6">TF01-20-2</strain>
    </source>
</reference>
<dbReference type="EMBL" id="QSSX01000007">
    <property type="protein sequence ID" value="RGM24385.1"/>
    <property type="molecule type" value="Genomic_DNA"/>
</dbReference>
<dbReference type="CDD" id="cd16935">
    <property type="entry name" value="HATPase_AgrC-ComD-like"/>
    <property type="match status" value="1"/>
</dbReference>
<comment type="caution">
    <text evidence="5">The sequence shown here is derived from an EMBL/GenBank/DDBJ whole genome shotgun (WGS) entry which is preliminary data.</text>
</comment>
<feature type="coiled-coil region" evidence="1">
    <location>
        <begin position="260"/>
        <end position="294"/>
    </location>
</feature>
<evidence type="ECO:0000313" key="5">
    <source>
        <dbReference type="EMBL" id="RGM24385.1"/>
    </source>
</evidence>
<keyword evidence="5" id="KW-0067">ATP-binding</keyword>
<protein>
    <submittedName>
        <fullName evidence="5">ATP-binding protein</fullName>
    </submittedName>
    <submittedName>
        <fullName evidence="4">GHKL domain-containing protein</fullName>
    </submittedName>
</protein>
<feature type="transmembrane region" description="Helical" evidence="2">
    <location>
        <begin position="87"/>
        <end position="109"/>
    </location>
</feature>
<dbReference type="Gene3D" id="3.30.565.10">
    <property type="entry name" value="Histidine kinase-like ATPase, C-terminal domain"/>
    <property type="match status" value="1"/>
</dbReference>